<sequence length="556" mass="59973">MACPLVADPRGDFPTWLATQGMKLKFAEAMERELGISDYEELLACAEDTQVMAELFGAAREKLPFAFYAVLRRILKAVSSGKRGKARLAQSVMEVAVHPFMNSLLEAIVGTLNSLSHELLQSADRFSCLEPTMYTGEQAEADEALRSTNNSSCVVEEAPVEDSAFLAEEDPAETWEQGVEHAWVERHSPASAGPWSEPVESQLDVPPDFHEAEKEQRSHGSWGRLQVKTEIIPEDFVNATRGGAGEPPPAPPSPGAGARDAVDADELDTVLGDVKNEMYRGLPKARVGSDHSAGLEAEVAAEEEEEEVVPVSRAWKAFAPPDTPSERYYAAVRLEECPRDPNTPHLRGPPCHPASAQLPTVSSAAPQQQRGTSWLRHRNVPHPHHSAVPFDGQPSCAQRSAYITATATTLPSDPTDRGGVAGSVGRRTRPDESPCACAVCGKVFTRARAYARHARTHTGEKPYRCEQCGKVFALSSYLKLHARTHTGEKPYRCRVCGRRFAATSNLAHHKKRHAGGGGGGGGGGHHARAPHATLPMMAMGPSGHGSHGSPGHGYEQ</sequence>
<protein>
    <submittedName>
        <fullName evidence="13">Zinc finger protein 316-like isoform X2</fullName>
    </submittedName>
</protein>
<keyword evidence="3" id="KW-0677">Repeat</keyword>
<keyword evidence="6" id="KW-0805">Transcription regulation</keyword>
<dbReference type="SMART" id="SM00355">
    <property type="entry name" value="ZnF_C2H2"/>
    <property type="match status" value="3"/>
</dbReference>
<keyword evidence="5" id="KW-0862">Zinc</keyword>
<evidence type="ECO:0000256" key="2">
    <source>
        <dbReference type="ARBA" id="ARBA00022723"/>
    </source>
</evidence>
<keyword evidence="12" id="KW-1185">Reference proteome</keyword>
<dbReference type="FunFam" id="3.30.160.60:FF:000912">
    <property type="entry name" value="Zinc finger protein 660"/>
    <property type="match status" value="1"/>
</dbReference>
<gene>
    <name evidence="13" type="primary">LOC116951962</name>
</gene>
<evidence type="ECO:0000256" key="4">
    <source>
        <dbReference type="ARBA" id="ARBA00022771"/>
    </source>
</evidence>
<dbReference type="Proteomes" id="UP001318040">
    <property type="component" value="Chromosome 44"/>
</dbReference>
<feature type="compositionally biased region" description="Polar residues" evidence="10">
    <location>
        <begin position="357"/>
        <end position="371"/>
    </location>
</feature>
<dbReference type="RefSeq" id="XP_032826786.1">
    <property type="nucleotide sequence ID" value="XM_032970895.1"/>
</dbReference>
<feature type="domain" description="C2H2-type" evidence="11">
    <location>
        <begin position="491"/>
        <end position="515"/>
    </location>
</feature>
<evidence type="ECO:0000313" key="13">
    <source>
        <dbReference type="RefSeq" id="XP_032826786.1"/>
    </source>
</evidence>
<evidence type="ECO:0000256" key="5">
    <source>
        <dbReference type="ARBA" id="ARBA00022833"/>
    </source>
</evidence>
<feature type="domain" description="C2H2-type" evidence="11">
    <location>
        <begin position="435"/>
        <end position="462"/>
    </location>
</feature>
<dbReference type="InterPro" id="IPR036236">
    <property type="entry name" value="Znf_C2H2_sf"/>
</dbReference>
<dbReference type="FunFam" id="3.30.160.60:FF:000744">
    <property type="entry name" value="zinc finger E-box-binding homeobox 1"/>
    <property type="match status" value="1"/>
</dbReference>
<dbReference type="GO" id="GO:0005634">
    <property type="term" value="C:nucleus"/>
    <property type="evidence" value="ECO:0007669"/>
    <property type="project" value="UniProtKB-SubCell"/>
</dbReference>
<dbReference type="Gene3D" id="3.30.160.60">
    <property type="entry name" value="Classic Zinc Finger"/>
    <property type="match status" value="3"/>
</dbReference>
<dbReference type="PANTHER" id="PTHR23235:SF120">
    <property type="entry name" value="KRUPPEL-LIKE FACTOR 15"/>
    <property type="match status" value="1"/>
</dbReference>
<feature type="region of interest" description="Disordered" evidence="10">
    <location>
        <begin position="239"/>
        <end position="260"/>
    </location>
</feature>
<keyword evidence="8" id="KW-0539">Nucleus</keyword>
<evidence type="ECO:0000256" key="10">
    <source>
        <dbReference type="SAM" id="MobiDB-lite"/>
    </source>
</evidence>
<feature type="compositionally biased region" description="Low complexity" evidence="10">
    <location>
        <begin position="530"/>
        <end position="541"/>
    </location>
</feature>
<dbReference type="PANTHER" id="PTHR23235">
    <property type="entry name" value="KRUEPPEL-LIKE TRANSCRIPTION FACTOR"/>
    <property type="match status" value="1"/>
</dbReference>
<dbReference type="PROSITE" id="PS00028">
    <property type="entry name" value="ZINC_FINGER_C2H2_1"/>
    <property type="match status" value="3"/>
</dbReference>
<evidence type="ECO:0000256" key="3">
    <source>
        <dbReference type="ARBA" id="ARBA00022737"/>
    </source>
</evidence>
<feature type="region of interest" description="Disordered" evidence="10">
    <location>
        <begin position="408"/>
        <end position="428"/>
    </location>
</feature>
<organism evidence="12 13">
    <name type="scientific">Petromyzon marinus</name>
    <name type="common">Sea lamprey</name>
    <dbReference type="NCBI Taxonomy" id="7757"/>
    <lineage>
        <taxon>Eukaryota</taxon>
        <taxon>Metazoa</taxon>
        <taxon>Chordata</taxon>
        <taxon>Craniata</taxon>
        <taxon>Vertebrata</taxon>
        <taxon>Cyclostomata</taxon>
        <taxon>Hyperoartia</taxon>
        <taxon>Petromyzontiformes</taxon>
        <taxon>Petromyzontidae</taxon>
        <taxon>Petromyzon</taxon>
    </lineage>
</organism>
<evidence type="ECO:0000256" key="7">
    <source>
        <dbReference type="ARBA" id="ARBA00023163"/>
    </source>
</evidence>
<dbReference type="AlphaFoldDB" id="A0AAJ7U189"/>
<evidence type="ECO:0000256" key="9">
    <source>
        <dbReference type="PROSITE-ProRule" id="PRU00042"/>
    </source>
</evidence>
<feature type="compositionally biased region" description="Gly residues" evidence="10">
    <location>
        <begin position="515"/>
        <end position="524"/>
    </location>
</feature>
<feature type="region of interest" description="Disordered" evidence="10">
    <location>
        <begin position="350"/>
        <end position="371"/>
    </location>
</feature>
<feature type="region of interest" description="Disordered" evidence="10">
    <location>
        <begin position="506"/>
        <end position="556"/>
    </location>
</feature>
<dbReference type="GO" id="GO:0000981">
    <property type="term" value="F:DNA-binding transcription factor activity, RNA polymerase II-specific"/>
    <property type="evidence" value="ECO:0007669"/>
    <property type="project" value="TreeGrafter"/>
</dbReference>
<accession>A0AAJ7U189</accession>
<dbReference type="InterPro" id="IPR013087">
    <property type="entry name" value="Znf_C2H2_type"/>
</dbReference>
<evidence type="ECO:0000256" key="8">
    <source>
        <dbReference type="ARBA" id="ARBA00023242"/>
    </source>
</evidence>
<comment type="subcellular location">
    <subcellularLocation>
        <location evidence="1">Nucleus</location>
    </subcellularLocation>
</comment>
<dbReference type="GO" id="GO:0008270">
    <property type="term" value="F:zinc ion binding"/>
    <property type="evidence" value="ECO:0007669"/>
    <property type="project" value="UniProtKB-KW"/>
</dbReference>
<dbReference type="Pfam" id="PF00096">
    <property type="entry name" value="zf-C2H2"/>
    <property type="match status" value="3"/>
</dbReference>
<proteinExistence type="predicted"/>
<evidence type="ECO:0000256" key="1">
    <source>
        <dbReference type="ARBA" id="ARBA00004123"/>
    </source>
</evidence>
<feature type="domain" description="C2H2-type" evidence="11">
    <location>
        <begin position="463"/>
        <end position="490"/>
    </location>
</feature>
<dbReference type="PROSITE" id="PS50157">
    <property type="entry name" value="ZINC_FINGER_C2H2_2"/>
    <property type="match status" value="3"/>
</dbReference>
<reference evidence="13" key="1">
    <citation type="submission" date="2025-08" db="UniProtKB">
        <authorList>
            <consortium name="RefSeq"/>
        </authorList>
    </citation>
    <scope>IDENTIFICATION</scope>
    <source>
        <tissue evidence="13">Sperm</tissue>
    </source>
</reference>
<name>A0AAJ7U189_PETMA</name>
<dbReference type="FunFam" id="3.30.160.60:FF:001289">
    <property type="entry name" value="Zinc finger protein 574"/>
    <property type="match status" value="1"/>
</dbReference>
<evidence type="ECO:0000259" key="11">
    <source>
        <dbReference type="PROSITE" id="PS50157"/>
    </source>
</evidence>
<feature type="compositionally biased region" description="Gly residues" evidence="10">
    <location>
        <begin position="542"/>
        <end position="556"/>
    </location>
</feature>
<keyword evidence="2" id="KW-0479">Metal-binding</keyword>
<dbReference type="SUPFAM" id="SSF57667">
    <property type="entry name" value="beta-beta-alpha zinc fingers"/>
    <property type="match status" value="2"/>
</dbReference>
<dbReference type="GO" id="GO:0000978">
    <property type="term" value="F:RNA polymerase II cis-regulatory region sequence-specific DNA binding"/>
    <property type="evidence" value="ECO:0007669"/>
    <property type="project" value="TreeGrafter"/>
</dbReference>
<evidence type="ECO:0000313" key="12">
    <source>
        <dbReference type="Proteomes" id="UP001318040"/>
    </source>
</evidence>
<evidence type="ECO:0000256" key="6">
    <source>
        <dbReference type="ARBA" id="ARBA00023015"/>
    </source>
</evidence>
<keyword evidence="7" id="KW-0804">Transcription</keyword>
<keyword evidence="4 9" id="KW-0863">Zinc-finger</keyword>